<dbReference type="STRING" id="126673.AWC01_17650"/>
<dbReference type="Pfam" id="PF16525">
    <property type="entry name" value="MHB"/>
    <property type="match status" value="1"/>
</dbReference>
<dbReference type="Gene3D" id="1.20.20.20">
    <property type="entry name" value="Haemophore, haem-binding domain"/>
    <property type="match status" value="1"/>
</dbReference>
<dbReference type="RefSeq" id="WP_085192730.1">
    <property type="nucleotide sequence ID" value="NZ_AP022605.1"/>
</dbReference>
<reference evidence="2 5" key="2">
    <citation type="journal article" date="2019" name="Emerg. Microbes Infect.">
        <title>Comprehensive subspecies identification of 175 nontuberculous mycobacteria species based on 7547 genomic profiles.</title>
        <authorList>
            <person name="Matsumoto Y."/>
            <person name="Kinjo T."/>
            <person name="Motooka D."/>
            <person name="Nabeya D."/>
            <person name="Jung N."/>
            <person name="Uechi K."/>
            <person name="Horii T."/>
            <person name="Iida T."/>
            <person name="Fujita J."/>
            <person name="Nakamura S."/>
        </authorList>
    </citation>
    <scope>NUCLEOTIDE SEQUENCE [LARGE SCALE GENOMIC DNA]</scope>
    <source>
        <strain evidence="2 5">JCM 12405</strain>
    </source>
</reference>
<feature type="domain" description="Haemophore haem-binding" evidence="1">
    <location>
        <begin position="52"/>
        <end position="128"/>
    </location>
</feature>
<reference evidence="2" key="3">
    <citation type="submission" date="2020-02" db="EMBL/GenBank/DDBJ databases">
        <authorList>
            <person name="Matsumoto Y."/>
            <person name="Motooka D."/>
            <person name="Nakamura S."/>
        </authorList>
    </citation>
    <scope>NUCLEOTIDE SEQUENCE</scope>
    <source>
        <strain evidence="2">JCM 12405</strain>
    </source>
</reference>
<evidence type="ECO:0000259" key="1">
    <source>
        <dbReference type="Pfam" id="PF16525"/>
    </source>
</evidence>
<dbReference type="EMBL" id="AP022605">
    <property type="protein sequence ID" value="BBZ05881.1"/>
    <property type="molecule type" value="Genomic_DNA"/>
</dbReference>
<dbReference type="Proteomes" id="UP000193564">
    <property type="component" value="Unassembled WGS sequence"/>
</dbReference>
<proteinExistence type="predicted"/>
<accession>A0A1X1SXU8</accession>
<protein>
    <submittedName>
        <fullName evidence="2">Membrane protein</fullName>
    </submittedName>
</protein>
<reference evidence="3 4" key="1">
    <citation type="submission" date="2016-01" db="EMBL/GenBank/DDBJ databases">
        <title>The new phylogeny of the genus Mycobacterium.</title>
        <authorList>
            <person name="Tarcisio F."/>
            <person name="Conor M."/>
            <person name="Antonella G."/>
            <person name="Elisabetta G."/>
            <person name="Giulia F.S."/>
            <person name="Sara T."/>
            <person name="Anna F."/>
            <person name="Clotilde B."/>
            <person name="Roberto B."/>
            <person name="Veronica D.S."/>
            <person name="Fabio R."/>
            <person name="Monica P."/>
            <person name="Olivier J."/>
            <person name="Enrico T."/>
            <person name="Nicola S."/>
        </authorList>
    </citation>
    <scope>NUCLEOTIDE SEQUENCE [LARGE SCALE GENOMIC DNA]</scope>
    <source>
        <strain evidence="3 4">DSM 44339</strain>
    </source>
</reference>
<organism evidence="3 4">
    <name type="scientific">Mycolicibacterium doricum</name>
    <dbReference type="NCBI Taxonomy" id="126673"/>
    <lineage>
        <taxon>Bacteria</taxon>
        <taxon>Bacillati</taxon>
        <taxon>Actinomycetota</taxon>
        <taxon>Actinomycetes</taxon>
        <taxon>Mycobacteriales</taxon>
        <taxon>Mycobacteriaceae</taxon>
        <taxon>Mycolicibacterium</taxon>
    </lineage>
</organism>
<dbReference type="OrthoDB" id="7448035at2"/>
<dbReference type="EMBL" id="LQOS01000068">
    <property type="protein sequence ID" value="ORV35907.1"/>
    <property type="molecule type" value="Genomic_DNA"/>
</dbReference>
<dbReference type="KEGG" id="mdr:MDOR_00500"/>
<dbReference type="NCBIfam" id="TIGR04529">
    <property type="entry name" value="MTB_hemophore"/>
    <property type="match status" value="1"/>
</dbReference>
<gene>
    <name evidence="3" type="ORF">AWC01_17650</name>
    <name evidence="2" type="ORF">MDOR_00500</name>
</gene>
<dbReference type="AlphaFoldDB" id="A0A1X1SXU8"/>
<dbReference type="GO" id="GO:0020037">
    <property type="term" value="F:heme binding"/>
    <property type="evidence" value="ECO:0007669"/>
    <property type="project" value="InterPro"/>
</dbReference>
<evidence type="ECO:0000313" key="5">
    <source>
        <dbReference type="Proteomes" id="UP000467201"/>
    </source>
</evidence>
<sequence>MLLPARTARRAVAGAAGVGAIAGAMLFGAVPAMLFGAVPAMAQPAPPPPRPPNCTAADLAGVAAGVSASTSAYLFTHPPVNDFFTSLEGQPRDQIRPQVEQYLNANPQVKAELTGIRQPLVDLKNRCGTATPPEDDIDNP</sequence>
<dbReference type="Proteomes" id="UP000467201">
    <property type="component" value="Chromosome"/>
</dbReference>
<dbReference type="InterPro" id="IPR032407">
    <property type="entry name" value="MHB"/>
</dbReference>
<name>A0A1X1SXU8_9MYCO</name>
<evidence type="ECO:0000313" key="4">
    <source>
        <dbReference type="Proteomes" id="UP000193564"/>
    </source>
</evidence>
<evidence type="ECO:0000313" key="3">
    <source>
        <dbReference type="EMBL" id="ORV35907.1"/>
    </source>
</evidence>
<keyword evidence="4" id="KW-1185">Reference proteome</keyword>
<dbReference type="InterPro" id="IPR038378">
    <property type="entry name" value="MHB_sf"/>
</dbReference>
<evidence type="ECO:0000313" key="2">
    <source>
        <dbReference type="EMBL" id="BBZ05881.1"/>
    </source>
</evidence>